<organism evidence="1 2">
    <name type="scientific">Rhodopirellula sallentina SM41</name>
    <dbReference type="NCBI Taxonomy" id="1263870"/>
    <lineage>
        <taxon>Bacteria</taxon>
        <taxon>Pseudomonadati</taxon>
        <taxon>Planctomycetota</taxon>
        <taxon>Planctomycetia</taxon>
        <taxon>Pirellulales</taxon>
        <taxon>Pirellulaceae</taxon>
        <taxon>Rhodopirellula</taxon>
    </lineage>
</organism>
<accession>M5UBE8</accession>
<dbReference type="PATRIC" id="fig|1263870.3.peg.3594"/>
<name>M5UBE8_9BACT</name>
<dbReference type="Proteomes" id="UP000011885">
    <property type="component" value="Unassembled WGS sequence"/>
</dbReference>
<sequence length="61" mass="6854">MALAGWWISDGGFEHFEIGRVRSPSLELSEFRPPNSVDILGETGCILFKRLSWCVTIKNEG</sequence>
<dbReference type="AlphaFoldDB" id="M5UBE8"/>
<dbReference type="EMBL" id="ANOH01000226">
    <property type="protein sequence ID" value="EMI55176.1"/>
    <property type="molecule type" value="Genomic_DNA"/>
</dbReference>
<reference evidence="1 2" key="1">
    <citation type="journal article" date="2013" name="Mar. Genomics">
        <title>Expression of sulfatases in Rhodopirellula baltica and the diversity of sulfatases in the genus Rhodopirellula.</title>
        <authorList>
            <person name="Wegner C.E."/>
            <person name="Richter-Heitmann T."/>
            <person name="Klindworth A."/>
            <person name="Klockow C."/>
            <person name="Richter M."/>
            <person name="Achstetter T."/>
            <person name="Glockner F.O."/>
            <person name="Harder J."/>
        </authorList>
    </citation>
    <scope>NUCLEOTIDE SEQUENCE [LARGE SCALE GENOMIC DNA]</scope>
    <source>
        <strain evidence="1 2">SM41</strain>
    </source>
</reference>
<proteinExistence type="predicted"/>
<comment type="caution">
    <text evidence="1">The sequence shown here is derived from an EMBL/GenBank/DDBJ whole genome shotgun (WGS) entry which is preliminary data.</text>
</comment>
<protein>
    <submittedName>
        <fullName evidence="1">Uncharacterized protein</fullName>
    </submittedName>
</protein>
<keyword evidence="2" id="KW-1185">Reference proteome</keyword>
<gene>
    <name evidence="1" type="ORF">RSSM_03381</name>
</gene>
<evidence type="ECO:0000313" key="2">
    <source>
        <dbReference type="Proteomes" id="UP000011885"/>
    </source>
</evidence>
<evidence type="ECO:0000313" key="1">
    <source>
        <dbReference type="EMBL" id="EMI55176.1"/>
    </source>
</evidence>